<evidence type="ECO:0000313" key="1">
    <source>
        <dbReference type="EMBL" id="VFB13268.1"/>
    </source>
</evidence>
<organism evidence="1 2">
    <name type="scientific">Prevotella heparinolytica</name>
    <dbReference type="NCBI Taxonomy" id="28113"/>
    <lineage>
        <taxon>Bacteria</taxon>
        <taxon>Pseudomonadati</taxon>
        <taxon>Bacteroidota</taxon>
        <taxon>Bacteroidia</taxon>
        <taxon>Bacteroidales</taxon>
        <taxon>Bacteroidaceae</taxon>
        <taxon>Bacteroides</taxon>
    </lineage>
</organism>
<dbReference type="Proteomes" id="UP000396835">
    <property type="component" value="Unassembled WGS sequence"/>
</dbReference>
<protein>
    <submittedName>
        <fullName evidence="1">Uncharacterized protein</fullName>
    </submittedName>
</protein>
<name>A0A449I1J3_9BACE</name>
<sequence length="33" mass="4144">MYFYPKVVHVVGYYFEKLAMFHSFNYFRGLLFE</sequence>
<accession>A0A449I1J3</accession>
<reference evidence="1 2" key="1">
    <citation type="submission" date="2019-02" db="EMBL/GenBank/DDBJ databases">
        <authorList>
            <consortium name="Pathogen Informatics"/>
        </authorList>
    </citation>
    <scope>NUCLEOTIDE SEQUENCE [LARGE SCALE GENOMIC DNA]</scope>
    <source>
        <strain evidence="1 2">3012STDY7078512</strain>
    </source>
</reference>
<evidence type="ECO:0000313" key="2">
    <source>
        <dbReference type="Proteomes" id="UP000396835"/>
    </source>
</evidence>
<gene>
    <name evidence="1" type="ORF">NCTC7812_00790</name>
</gene>
<dbReference type="AlphaFoldDB" id="A0A449I1J3"/>
<proteinExistence type="predicted"/>
<dbReference type="EMBL" id="CAACYH010000004">
    <property type="protein sequence ID" value="VFB13268.1"/>
    <property type="molecule type" value="Genomic_DNA"/>
</dbReference>